<sequence length="306" mass="32629">MPEAALHPVITLHAGGASARLVPHAGGRVSALRLESGGGEAVDVLHPYPEDFFDPIAWAKGGIYPLMPYSNRIANALLHVQGETHALRPHPGAMPHSLHGNAHAQPWQAAQSGPDTATLTLDSPPGPAWPWHYTASLHFELTPSQLRVGLTLCNADQRSMPAGMGLHPFFQHAPAAQLSYRATTLWPVTPDYLAGTARPLRADEQHATPRHLPQGAVNAYLGGWDGTALVELPQGALISMQADPLFGHLVVHRPDPPVYLCLEPVSHVADGFNLAARGVADTGMRLLEPGGSLSGEIRFATLPNRP</sequence>
<dbReference type="RefSeq" id="WP_310374719.1">
    <property type="nucleotide sequence ID" value="NZ_JAVDXT010000003.1"/>
</dbReference>
<gene>
    <name evidence="1" type="ORF">J2X19_003202</name>
</gene>
<keyword evidence="2" id="KW-1185">Reference proteome</keyword>
<accession>A0ABU2CAZ6</accession>
<keyword evidence="1" id="KW-0413">Isomerase</keyword>
<name>A0ABU2CAZ6_9BURK</name>
<dbReference type="EC" id="5.1.3.3" evidence="1"/>
<evidence type="ECO:0000313" key="1">
    <source>
        <dbReference type="EMBL" id="MDR7378508.1"/>
    </source>
</evidence>
<protein>
    <submittedName>
        <fullName evidence="1">Aldose 1-epimerase</fullName>
        <ecNumber evidence="1">5.1.3.3</ecNumber>
    </submittedName>
</protein>
<dbReference type="SUPFAM" id="SSF74650">
    <property type="entry name" value="Galactose mutarotase-like"/>
    <property type="match status" value="1"/>
</dbReference>
<dbReference type="CDD" id="cd09021">
    <property type="entry name" value="Aldose_epim_Ec_YphB"/>
    <property type="match status" value="1"/>
</dbReference>
<proteinExistence type="predicted"/>
<organism evidence="1 2">
    <name type="scientific">Rhodoferax ferrireducens</name>
    <dbReference type="NCBI Taxonomy" id="192843"/>
    <lineage>
        <taxon>Bacteria</taxon>
        <taxon>Pseudomonadati</taxon>
        <taxon>Pseudomonadota</taxon>
        <taxon>Betaproteobacteria</taxon>
        <taxon>Burkholderiales</taxon>
        <taxon>Comamonadaceae</taxon>
        <taxon>Rhodoferax</taxon>
    </lineage>
</organism>
<dbReference type="GO" id="GO:0004034">
    <property type="term" value="F:aldose 1-epimerase activity"/>
    <property type="evidence" value="ECO:0007669"/>
    <property type="project" value="UniProtKB-EC"/>
</dbReference>
<dbReference type="Gene3D" id="2.70.98.10">
    <property type="match status" value="1"/>
</dbReference>
<dbReference type="Pfam" id="PF01263">
    <property type="entry name" value="Aldose_epim"/>
    <property type="match status" value="1"/>
</dbReference>
<dbReference type="InterPro" id="IPR008183">
    <property type="entry name" value="Aldose_1/G6P_1-epimerase"/>
</dbReference>
<comment type="caution">
    <text evidence="1">The sequence shown here is derived from an EMBL/GenBank/DDBJ whole genome shotgun (WGS) entry which is preliminary data.</text>
</comment>
<dbReference type="Proteomes" id="UP001180487">
    <property type="component" value="Unassembled WGS sequence"/>
</dbReference>
<dbReference type="InterPro" id="IPR014718">
    <property type="entry name" value="GH-type_carb-bd"/>
</dbReference>
<evidence type="ECO:0000313" key="2">
    <source>
        <dbReference type="Proteomes" id="UP001180487"/>
    </source>
</evidence>
<dbReference type="InterPro" id="IPR011013">
    <property type="entry name" value="Gal_mutarotase_sf_dom"/>
</dbReference>
<reference evidence="1 2" key="1">
    <citation type="submission" date="2023-07" db="EMBL/GenBank/DDBJ databases">
        <title>Sorghum-associated microbial communities from plants grown in Nebraska, USA.</title>
        <authorList>
            <person name="Schachtman D."/>
        </authorList>
    </citation>
    <scope>NUCLEOTIDE SEQUENCE [LARGE SCALE GENOMIC DNA]</scope>
    <source>
        <strain evidence="1 2">BE313</strain>
    </source>
</reference>
<dbReference type="EMBL" id="JAVDXT010000003">
    <property type="protein sequence ID" value="MDR7378508.1"/>
    <property type="molecule type" value="Genomic_DNA"/>
</dbReference>